<evidence type="ECO:0000259" key="13">
    <source>
        <dbReference type="Pfam" id="PF00763"/>
    </source>
</evidence>
<reference evidence="15 16" key="1">
    <citation type="submission" date="2019-09" db="EMBL/GenBank/DDBJ databases">
        <title>Genome sequence of Adhaeribacter sp. M2.</title>
        <authorList>
            <person name="Srinivasan S."/>
        </authorList>
    </citation>
    <scope>NUCLEOTIDE SEQUENCE [LARGE SCALE GENOMIC DNA]</scope>
    <source>
        <strain evidence="15 16">M2</strain>
    </source>
</reference>
<dbReference type="UniPathway" id="UPA00193"/>
<evidence type="ECO:0000256" key="12">
    <source>
        <dbReference type="HAMAP-Rule" id="MF_01576"/>
    </source>
</evidence>
<dbReference type="RefSeq" id="WP_150901846.1">
    <property type="nucleotide sequence ID" value="NZ_VTWT01000001.1"/>
</dbReference>
<feature type="domain" description="Tetrahydrofolate dehydrogenase/cyclohydrolase NAD(P)-binding" evidence="14">
    <location>
        <begin position="138"/>
        <end position="289"/>
    </location>
</feature>
<comment type="similarity">
    <text evidence="12">Belongs to the tetrahydrofolate dehydrogenase/cyclohydrolase family.</text>
</comment>
<keyword evidence="5 12" id="KW-0658">Purine biosynthesis</keyword>
<feature type="binding site" evidence="12">
    <location>
        <position position="234"/>
    </location>
    <ligand>
        <name>NADP(+)</name>
        <dbReference type="ChEBI" id="CHEBI:58349"/>
    </ligand>
</feature>
<accession>A0A5N1J6E6</accession>
<protein>
    <recommendedName>
        <fullName evidence="12">Bifunctional protein FolD</fullName>
    </recommendedName>
    <domain>
        <recommendedName>
            <fullName evidence="12">Methylenetetrahydrofolate dehydrogenase</fullName>
            <ecNumber evidence="12">1.5.1.5</ecNumber>
        </recommendedName>
    </domain>
    <domain>
        <recommendedName>
            <fullName evidence="12">Methenyltetrahydrofolate cyclohydrolase</fullName>
            <ecNumber evidence="12">3.5.4.9</ecNumber>
        </recommendedName>
    </domain>
</protein>
<comment type="function">
    <text evidence="12">Catalyzes the oxidation of 5,10-methylenetetrahydrofolate to 5,10-methenyltetrahydrofolate and then the hydrolysis of 5,10-methenyltetrahydrofolate to 10-formyltetrahydrofolate.</text>
</comment>
<evidence type="ECO:0000256" key="1">
    <source>
        <dbReference type="ARBA" id="ARBA00004777"/>
    </source>
</evidence>
<dbReference type="Pfam" id="PF00763">
    <property type="entry name" value="THF_DHG_CYH"/>
    <property type="match status" value="1"/>
</dbReference>
<dbReference type="EC" id="3.5.4.9" evidence="12"/>
<comment type="caution">
    <text evidence="12">Lacks conserved residue(s) required for the propagation of feature annotation.</text>
</comment>
<keyword evidence="7 12" id="KW-0521">NADP</keyword>
<keyword evidence="16" id="KW-1185">Reference proteome</keyword>
<dbReference type="SUPFAM" id="SSF53223">
    <property type="entry name" value="Aminoacid dehydrogenase-like, N-terminal domain"/>
    <property type="match status" value="1"/>
</dbReference>
<dbReference type="InterPro" id="IPR000672">
    <property type="entry name" value="THF_DH/CycHdrlase"/>
</dbReference>
<dbReference type="FunFam" id="3.40.50.720:FF:000189">
    <property type="entry name" value="Bifunctional protein FolD"/>
    <property type="match status" value="1"/>
</dbReference>
<keyword evidence="6 12" id="KW-0378">Hydrolase</keyword>
<dbReference type="InterPro" id="IPR020630">
    <property type="entry name" value="THF_DH/CycHdrlase_cat_dom"/>
</dbReference>
<dbReference type="AlphaFoldDB" id="A0A5N1J6E6"/>
<keyword evidence="10 12" id="KW-0486">Methionine biosynthesis</keyword>
<name>A0A5N1J6E6_9BACT</name>
<comment type="caution">
    <text evidence="15">The sequence shown here is derived from an EMBL/GenBank/DDBJ whole genome shotgun (WGS) entry which is preliminary data.</text>
</comment>
<feature type="binding site" evidence="12">
    <location>
        <begin position="164"/>
        <end position="166"/>
    </location>
    <ligand>
        <name>NADP(+)</name>
        <dbReference type="ChEBI" id="CHEBI:58349"/>
    </ligand>
</feature>
<dbReference type="GO" id="GO:0005829">
    <property type="term" value="C:cytosol"/>
    <property type="evidence" value="ECO:0007669"/>
    <property type="project" value="TreeGrafter"/>
</dbReference>
<dbReference type="GO" id="GO:0009086">
    <property type="term" value="P:methionine biosynthetic process"/>
    <property type="evidence" value="ECO:0007669"/>
    <property type="project" value="UniProtKB-KW"/>
</dbReference>
<evidence type="ECO:0000256" key="6">
    <source>
        <dbReference type="ARBA" id="ARBA00022801"/>
    </source>
</evidence>
<evidence type="ECO:0000256" key="5">
    <source>
        <dbReference type="ARBA" id="ARBA00022755"/>
    </source>
</evidence>
<evidence type="ECO:0000256" key="3">
    <source>
        <dbReference type="ARBA" id="ARBA00022563"/>
    </source>
</evidence>
<evidence type="ECO:0000313" key="15">
    <source>
        <dbReference type="EMBL" id="KAA9345703.1"/>
    </source>
</evidence>
<dbReference type="InterPro" id="IPR020631">
    <property type="entry name" value="THF_DH/CycHdrlase_NAD-bd_dom"/>
</dbReference>
<dbReference type="FunFam" id="3.40.50.10860:FF:000005">
    <property type="entry name" value="C-1-tetrahydrofolate synthase, cytoplasmic, putative"/>
    <property type="match status" value="1"/>
</dbReference>
<comment type="catalytic activity">
    <reaction evidence="12">
        <text>(6R)-5,10-methylene-5,6,7,8-tetrahydrofolate + NADP(+) = (6R)-5,10-methenyltetrahydrofolate + NADPH</text>
        <dbReference type="Rhea" id="RHEA:22812"/>
        <dbReference type="ChEBI" id="CHEBI:15636"/>
        <dbReference type="ChEBI" id="CHEBI:57455"/>
        <dbReference type="ChEBI" id="CHEBI:57783"/>
        <dbReference type="ChEBI" id="CHEBI:58349"/>
        <dbReference type="EC" id="1.5.1.5"/>
    </reaction>
</comment>
<keyword evidence="8 12" id="KW-0560">Oxidoreductase</keyword>
<evidence type="ECO:0000256" key="4">
    <source>
        <dbReference type="ARBA" id="ARBA00022605"/>
    </source>
</evidence>
<dbReference type="HAMAP" id="MF_01576">
    <property type="entry name" value="THF_DHG_CYH"/>
    <property type="match status" value="1"/>
</dbReference>
<evidence type="ECO:0000256" key="9">
    <source>
        <dbReference type="ARBA" id="ARBA00023102"/>
    </source>
</evidence>
<dbReference type="InterPro" id="IPR046346">
    <property type="entry name" value="Aminoacid_DH-like_N_sf"/>
</dbReference>
<evidence type="ECO:0000313" key="16">
    <source>
        <dbReference type="Proteomes" id="UP000326570"/>
    </source>
</evidence>
<keyword evidence="3 12" id="KW-0554">One-carbon metabolism</keyword>
<comment type="catalytic activity">
    <reaction evidence="12">
        <text>(6R)-5,10-methenyltetrahydrofolate + H2O = (6R)-10-formyltetrahydrofolate + H(+)</text>
        <dbReference type="Rhea" id="RHEA:23700"/>
        <dbReference type="ChEBI" id="CHEBI:15377"/>
        <dbReference type="ChEBI" id="CHEBI:15378"/>
        <dbReference type="ChEBI" id="CHEBI:57455"/>
        <dbReference type="ChEBI" id="CHEBI:195366"/>
        <dbReference type="EC" id="3.5.4.9"/>
    </reaction>
</comment>
<comment type="pathway">
    <text evidence="1 12">One-carbon metabolism; tetrahydrofolate interconversion.</text>
</comment>
<sequence length="298" mass="32145">MTLLDGKQTAETIKEEIAAEVKNIIAEGGRAPHLAAILVGNDGGSVTYVTNKVLACERVGFESTLIQMEDTVSEEILLGKIAELNNDPEIDGFIVQLPLPKHIDTEKVLEAVDHRKDVDGFHPVNVGRMVAGLPAFLPATPYGILQLLERYKIDTFGKHCVVVGRSKIVGTPMSILMSKCTYPGECTVTICHRNTVDLAHHTRQADILIVAIGKPEFITADMVKEGAVVIDVGTTRVADATRKAGFKLKGDVKFDEVAPKCSYITPVPGGVGPLTIAMLLKNTLRAARHEIYGELAAN</sequence>
<dbReference type="CDD" id="cd01080">
    <property type="entry name" value="NAD_bind_m-THF_DH_Cyclohyd"/>
    <property type="match status" value="1"/>
</dbReference>
<dbReference type="GO" id="GO:0004477">
    <property type="term" value="F:methenyltetrahydrofolate cyclohydrolase activity"/>
    <property type="evidence" value="ECO:0007669"/>
    <property type="project" value="UniProtKB-UniRule"/>
</dbReference>
<dbReference type="SUPFAM" id="SSF51735">
    <property type="entry name" value="NAD(P)-binding Rossmann-fold domains"/>
    <property type="match status" value="1"/>
</dbReference>
<dbReference type="EC" id="1.5.1.5" evidence="12"/>
<dbReference type="GO" id="GO:0006164">
    <property type="term" value="P:purine nucleotide biosynthetic process"/>
    <property type="evidence" value="ECO:0007669"/>
    <property type="project" value="UniProtKB-KW"/>
</dbReference>
<comment type="subunit">
    <text evidence="2 12">Homodimer.</text>
</comment>
<organism evidence="15 16">
    <name type="scientific">Adhaeribacter soli</name>
    <dbReference type="NCBI Taxonomy" id="2607655"/>
    <lineage>
        <taxon>Bacteria</taxon>
        <taxon>Pseudomonadati</taxon>
        <taxon>Bacteroidota</taxon>
        <taxon>Cytophagia</taxon>
        <taxon>Cytophagales</taxon>
        <taxon>Hymenobacteraceae</taxon>
        <taxon>Adhaeribacter</taxon>
    </lineage>
</organism>
<dbReference type="Gene3D" id="3.40.50.720">
    <property type="entry name" value="NAD(P)-binding Rossmann-like Domain"/>
    <property type="match status" value="1"/>
</dbReference>
<dbReference type="PANTHER" id="PTHR48099:SF5">
    <property type="entry name" value="C-1-TETRAHYDROFOLATE SYNTHASE, CYTOPLASMIC"/>
    <property type="match status" value="1"/>
</dbReference>
<dbReference type="EMBL" id="VTWT01000001">
    <property type="protein sequence ID" value="KAA9345703.1"/>
    <property type="molecule type" value="Genomic_DNA"/>
</dbReference>
<dbReference type="GO" id="GO:0000105">
    <property type="term" value="P:L-histidine biosynthetic process"/>
    <property type="evidence" value="ECO:0007669"/>
    <property type="project" value="UniProtKB-KW"/>
</dbReference>
<evidence type="ECO:0000256" key="8">
    <source>
        <dbReference type="ARBA" id="ARBA00023002"/>
    </source>
</evidence>
<dbReference type="GO" id="GO:0035999">
    <property type="term" value="P:tetrahydrofolate interconversion"/>
    <property type="evidence" value="ECO:0007669"/>
    <property type="project" value="UniProtKB-UniRule"/>
</dbReference>
<proteinExistence type="inferred from homology"/>
<evidence type="ECO:0000259" key="14">
    <source>
        <dbReference type="Pfam" id="PF02882"/>
    </source>
</evidence>
<dbReference type="Pfam" id="PF02882">
    <property type="entry name" value="THF_DHG_CYH_C"/>
    <property type="match status" value="1"/>
</dbReference>
<dbReference type="Gene3D" id="3.40.50.10860">
    <property type="entry name" value="Leucine Dehydrogenase, chain A, domain 1"/>
    <property type="match status" value="1"/>
</dbReference>
<evidence type="ECO:0000256" key="2">
    <source>
        <dbReference type="ARBA" id="ARBA00011738"/>
    </source>
</evidence>
<dbReference type="InterPro" id="IPR036291">
    <property type="entry name" value="NAD(P)-bd_dom_sf"/>
</dbReference>
<keyword evidence="4 12" id="KW-0028">Amino-acid biosynthesis</keyword>
<feature type="domain" description="Tetrahydrofolate dehydrogenase/cyclohydrolase catalytic" evidence="13">
    <location>
        <begin position="4"/>
        <end position="119"/>
    </location>
</feature>
<gene>
    <name evidence="12" type="primary">folD</name>
    <name evidence="15" type="ORF">F0P94_01045</name>
</gene>
<evidence type="ECO:0000256" key="11">
    <source>
        <dbReference type="ARBA" id="ARBA00023268"/>
    </source>
</evidence>
<evidence type="ECO:0000256" key="10">
    <source>
        <dbReference type="ARBA" id="ARBA00023167"/>
    </source>
</evidence>
<dbReference type="Proteomes" id="UP000326570">
    <property type="component" value="Unassembled WGS sequence"/>
</dbReference>
<dbReference type="GO" id="GO:0004488">
    <property type="term" value="F:methylenetetrahydrofolate dehydrogenase (NADP+) activity"/>
    <property type="evidence" value="ECO:0007669"/>
    <property type="project" value="UniProtKB-UniRule"/>
</dbReference>
<keyword evidence="11 12" id="KW-0511">Multifunctional enzyme</keyword>
<dbReference type="PANTHER" id="PTHR48099">
    <property type="entry name" value="C-1-TETRAHYDROFOLATE SYNTHASE, CYTOPLASMIC-RELATED"/>
    <property type="match status" value="1"/>
</dbReference>
<dbReference type="PRINTS" id="PR00085">
    <property type="entry name" value="THFDHDRGNASE"/>
</dbReference>
<evidence type="ECO:0000256" key="7">
    <source>
        <dbReference type="ARBA" id="ARBA00022857"/>
    </source>
</evidence>
<keyword evidence="9 12" id="KW-0368">Histidine biosynthesis</keyword>